<dbReference type="Gene3D" id="3.30.420.10">
    <property type="entry name" value="Ribonuclease H-like superfamily/Ribonuclease H"/>
    <property type="match status" value="1"/>
</dbReference>
<dbReference type="InterPro" id="IPR024567">
    <property type="entry name" value="RNase_HII/HIII_dom"/>
</dbReference>
<dbReference type="InterPro" id="IPR022898">
    <property type="entry name" value="RNase_HII"/>
</dbReference>
<evidence type="ECO:0000256" key="6">
    <source>
        <dbReference type="ARBA" id="ARBA00022490"/>
    </source>
</evidence>
<evidence type="ECO:0000256" key="3">
    <source>
        <dbReference type="ARBA" id="ARBA00004065"/>
    </source>
</evidence>
<evidence type="ECO:0000256" key="9">
    <source>
        <dbReference type="ARBA" id="ARBA00022759"/>
    </source>
</evidence>
<dbReference type="OrthoDB" id="5292662at2"/>
<dbReference type="GO" id="GO:0005737">
    <property type="term" value="C:cytoplasm"/>
    <property type="evidence" value="ECO:0007669"/>
    <property type="project" value="UniProtKB-SubCell"/>
</dbReference>
<dbReference type="STRING" id="862908.BMS_1893"/>
<gene>
    <name evidence="15" type="primary">rnhB</name>
    <name evidence="15" type="ordered locus">BMS_1893</name>
</gene>
<dbReference type="NCBIfam" id="NF000595">
    <property type="entry name" value="PRK00015.1-3"/>
    <property type="match status" value="1"/>
</dbReference>
<dbReference type="CDD" id="cd07182">
    <property type="entry name" value="RNase_HII_bacteria_HII_like"/>
    <property type="match status" value="1"/>
</dbReference>
<dbReference type="EMBL" id="FQ312005">
    <property type="protein sequence ID" value="CBW26712.1"/>
    <property type="molecule type" value="Genomic_DNA"/>
</dbReference>
<feature type="binding site" evidence="12">
    <location>
        <position position="135"/>
    </location>
    <ligand>
        <name>a divalent metal cation</name>
        <dbReference type="ChEBI" id="CHEBI:60240"/>
    </ligand>
</feature>
<dbReference type="GO" id="GO:0046872">
    <property type="term" value="F:metal ion binding"/>
    <property type="evidence" value="ECO:0007669"/>
    <property type="project" value="UniProtKB-KW"/>
</dbReference>
<evidence type="ECO:0000256" key="11">
    <source>
        <dbReference type="ARBA" id="ARBA00023211"/>
    </source>
</evidence>
<dbReference type="GO" id="GO:0003723">
    <property type="term" value="F:RNA binding"/>
    <property type="evidence" value="ECO:0007669"/>
    <property type="project" value="UniProtKB-UniRule"/>
</dbReference>
<dbReference type="Proteomes" id="UP000008963">
    <property type="component" value="Chromosome"/>
</dbReference>
<feature type="binding site" evidence="12">
    <location>
        <position position="17"/>
    </location>
    <ligand>
        <name>a divalent metal cation</name>
        <dbReference type="ChEBI" id="CHEBI:60240"/>
    </ligand>
</feature>
<dbReference type="EC" id="3.1.26.4" evidence="13"/>
<evidence type="ECO:0000259" key="14">
    <source>
        <dbReference type="PROSITE" id="PS51975"/>
    </source>
</evidence>
<evidence type="ECO:0000256" key="2">
    <source>
        <dbReference type="ARBA" id="ARBA00001946"/>
    </source>
</evidence>
<dbReference type="RefSeq" id="WP_014244493.1">
    <property type="nucleotide sequence ID" value="NC_016620.1"/>
</dbReference>
<organism evidence="15 16">
    <name type="scientific">Halobacteriovorax marinus (strain ATCC BAA-682 / DSM 15412 / SJ)</name>
    <name type="common">Bacteriovorax marinus</name>
    <dbReference type="NCBI Taxonomy" id="862908"/>
    <lineage>
        <taxon>Bacteria</taxon>
        <taxon>Pseudomonadati</taxon>
        <taxon>Bdellovibrionota</taxon>
        <taxon>Bacteriovoracia</taxon>
        <taxon>Bacteriovoracales</taxon>
        <taxon>Halobacteriovoraceae</taxon>
        <taxon>Halobacteriovorax</taxon>
    </lineage>
</organism>
<dbReference type="AlphaFoldDB" id="E1X2E5"/>
<keyword evidence="9 12" id="KW-0255">Endonuclease</keyword>
<dbReference type="GO" id="GO:0043137">
    <property type="term" value="P:DNA replication, removal of RNA primer"/>
    <property type="evidence" value="ECO:0007669"/>
    <property type="project" value="TreeGrafter"/>
</dbReference>
<accession>E1X2E5</accession>
<dbReference type="InterPro" id="IPR012337">
    <property type="entry name" value="RNaseH-like_sf"/>
</dbReference>
<keyword evidence="8 12" id="KW-0479">Metal-binding</keyword>
<dbReference type="eggNOG" id="COG0164">
    <property type="taxonomic scope" value="Bacteria"/>
</dbReference>
<proteinExistence type="inferred from homology"/>
<evidence type="ECO:0000256" key="8">
    <source>
        <dbReference type="ARBA" id="ARBA00022723"/>
    </source>
</evidence>
<keyword evidence="6" id="KW-0963">Cytoplasm</keyword>
<comment type="cofactor">
    <cofactor evidence="12">
        <name>Mn(2+)</name>
        <dbReference type="ChEBI" id="CHEBI:29035"/>
    </cofactor>
    <cofactor evidence="12">
        <name>Mg(2+)</name>
        <dbReference type="ChEBI" id="CHEBI:18420"/>
    </cofactor>
    <text evidence="12">Manganese or magnesium. Binds 1 divalent metal ion per monomer in the absence of substrate. May bind a second metal ion after substrate binding.</text>
</comment>
<dbReference type="InterPro" id="IPR036397">
    <property type="entry name" value="RNaseH_sf"/>
</dbReference>
<reference evidence="16" key="1">
    <citation type="journal article" date="2013" name="ISME J.">
        <title>A small predatory core genome in the divergent marine Bacteriovorax marinus SJ and the terrestrial Bdellovibrio bacteriovorus.</title>
        <authorList>
            <person name="Crossman L.C."/>
            <person name="Chen H."/>
            <person name="Cerdeno-Tarraga A.M."/>
            <person name="Brooks K."/>
            <person name="Quail M.A."/>
            <person name="Pineiro S.A."/>
            <person name="Hobley L."/>
            <person name="Sockett R.E."/>
            <person name="Bentley S.D."/>
            <person name="Parkhill J."/>
            <person name="Williams H.N."/>
            <person name="Stine O.C."/>
        </authorList>
    </citation>
    <scope>NUCLEOTIDE SEQUENCE [LARGE SCALE GENOMIC DNA]</scope>
    <source>
        <strain evidence="16">ATCC BAA-682 / DSM 15412 / SJ</strain>
    </source>
</reference>
<feature type="binding site" evidence="12">
    <location>
        <position position="18"/>
    </location>
    <ligand>
        <name>a divalent metal cation</name>
        <dbReference type="ChEBI" id="CHEBI:60240"/>
    </ligand>
</feature>
<dbReference type="GO" id="GO:0032299">
    <property type="term" value="C:ribonuclease H2 complex"/>
    <property type="evidence" value="ECO:0007669"/>
    <property type="project" value="TreeGrafter"/>
</dbReference>
<comment type="function">
    <text evidence="3 13">Endonuclease that specifically degrades the RNA of RNA-DNA hybrids.</text>
</comment>
<dbReference type="PANTHER" id="PTHR10954">
    <property type="entry name" value="RIBONUCLEASE H2 SUBUNIT A"/>
    <property type="match status" value="1"/>
</dbReference>
<keyword evidence="11" id="KW-0464">Manganese</keyword>
<comment type="subcellular location">
    <subcellularLocation>
        <location evidence="4">Cytoplasm</location>
    </subcellularLocation>
</comment>
<dbReference type="Pfam" id="PF01351">
    <property type="entry name" value="RNase_HII"/>
    <property type="match status" value="1"/>
</dbReference>
<evidence type="ECO:0000256" key="7">
    <source>
        <dbReference type="ARBA" id="ARBA00022722"/>
    </source>
</evidence>
<dbReference type="PROSITE" id="PS51975">
    <property type="entry name" value="RNASE_H_2"/>
    <property type="match status" value="1"/>
</dbReference>
<protein>
    <recommendedName>
        <fullName evidence="13">Ribonuclease</fullName>
        <ecNumber evidence="13">3.1.26.4</ecNumber>
    </recommendedName>
</protein>
<dbReference type="PANTHER" id="PTHR10954:SF18">
    <property type="entry name" value="RIBONUCLEASE HII"/>
    <property type="match status" value="1"/>
</dbReference>
<evidence type="ECO:0000256" key="5">
    <source>
        <dbReference type="ARBA" id="ARBA00007383"/>
    </source>
</evidence>
<evidence type="ECO:0000256" key="4">
    <source>
        <dbReference type="ARBA" id="ARBA00004496"/>
    </source>
</evidence>
<evidence type="ECO:0000256" key="13">
    <source>
        <dbReference type="RuleBase" id="RU003515"/>
    </source>
</evidence>
<keyword evidence="10 12" id="KW-0378">Hydrolase</keyword>
<dbReference type="SUPFAM" id="SSF53098">
    <property type="entry name" value="Ribonuclease H-like"/>
    <property type="match status" value="1"/>
</dbReference>
<dbReference type="InterPro" id="IPR001352">
    <property type="entry name" value="RNase_HII/HIII"/>
</dbReference>
<name>E1X2E5_HALMS</name>
<keyword evidence="7 12" id="KW-0540">Nuclease</keyword>
<evidence type="ECO:0000256" key="10">
    <source>
        <dbReference type="ARBA" id="ARBA00022801"/>
    </source>
</evidence>
<sequence>MFDLEEIGDFDFLAGCDEVGRGPLAGPVVGCCVLVDRDSLTVENVDFLLSHGITDSKKISATKRKKILKSLGIEKYELASKNSLTLNKNLKISFSVREISNESIDQLNILRASLKAMGDAFIDCFSGERTKLLIDGNKYIDLGLENVSEEFVIKGDSKSALIGLASIIAKEYRDNLMIEMGKKYPGYGLEKHAGYPTKFHKDAISKLGVTPIHRKSFKGVKEFCQQL</sequence>
<evidence type="ECO:0000256" key="1">
    <source>
        <dbReference type="ARBA" id="ARBA00000077"/>
    </source>
</evidence>
<evidence type="ECO:0000313" key="16">
    <source>
        <dbReference type="Proteomes" id="UP000008963"/>
    </source>
</evidence>
<dbReference type="HOGENOM" id="CLU_036532_3_2_7"/>
<evidence type="ECO:0000256" key="12">
    <source>
        <dbReference type="PROSITE-ProRule" id="PRU01319"/>
    </source>
</evidence>
<dbReference type="PATRIC" id="fig|862908.3.peg.1797"/>
<dbReference type="GO" id="GO:0004523">
    <property type="term" value="F:RNA-DNA hybrid ribonuclease activity"/>
    <property type="evidence" value="ECO:0007669"/>
    <property type="project" value="UniProtKB-UniRule"/>
</dbReference>
<feature type="domain" description="RNase H type-2" evidence="14">
    <location>
        <begin position="11"/>
        <end position="227"/>
    </location>
</feature>
<dbReference type="GO" id="GO:0006298">
    <property type="term" value="P:mismatch repair"/>
    <property type="evidence" value="ECO:0007669"/>
    <property type="project" value="TreeGrafter"/>
</dbReference>
<evidence type="ECO:0000313" key="15">
    <source>
        <dbReference type="EMBL" id="CBW26712.1"/>
    </source>
</evidence>
<comment type="cofactor">
    <cofactor evidence="2">
        <name>Mg(2+)</name>
        <dbReference type="ChEBI" id="CHEBI:18420"/>
    </cofactor>
</comment>
<dbReference type="KEGG" id="bmx:BMS_1893"/>
<comment type="similarity">
    <text evidence="5 13">Belongs to the RNase HII family.</text>
</comment>
<keyword evidence="16" id="KW-1185">Reference proteome</keyword>
<comment type="catalytic activity">
    <reaction evidence="1 12 13">
        <text>Endonucleolytic cleavage to 5'-phosphomonoester.</text>
        <dbReference type="EC" id="3.1.26.4"/>
    </reaction>
</comment>